<dbReference type="GeneID" id="28975434"/>
<dbReference type="Gene3D" id="3.10.120.10">
    <property type="entry name" value="Cytochrome b5-like heme/steroid binding domain"/>
    <property type="match status" value="1"/>
</dbReference>
<reference evidence="8 9" key="1">
    <citation type="journal article" date="2015" name="Front. Microbiol.">
        <title>Genome sequence of the plant growth promoting endophytic yeast Rhodotorula graminis WP1.</title>
        <authorList>
            <person name="Firrincieli A."/>
            <person name="Otillar R."/>
            <person name="Salamov A."/>
            <person name="Schmutz J."/>
            <person name="Khan Z."/>
            <person name="Redman R.S."/>
            <person name="Fleck N.D."/>
            <person name="Lindquist E."/>
            <person name="Grigoriev I.V."/>
            <person name="Doty S.L."/>
        </authorList>
    </citation>
    <scope>NUCLEOTIDE SEQUENCE [LARGE SCALE GENOMIC DNA]</scope>
    <source>
        <strain evidence="8 9">WP1</strain>
    </source>
</reference>
<dbReference type="FunFam" id="3.10.120.10:FF:000003">
    <property type="entry name" value="membrane-associated progesterone receptor component 1"/>
    <property type="match status" value="1"/>
</dbReference>
<evidence type="ECO:0000259" key="7">
    <source>
        <dbReference type="SMART" id="SM01117"/>
    </source>
</evidence>
<dbReference type="GO" id="GO:0046872">
    <property type="term" value="F:metal ion binding"/>
    <property type="evidence" value="ECO:0007669"/>
    <property type="project" value="UniProtKB-KW"/>
</dbReference>
<sequence length="186" mass="20790">MVTYDQLVPYLPPPVTFAVRVLHLSDPVNALLVLLVVVLSLRILFPAPPFTPTPYLLPTKPADDYNWRPATHPPSRVWRTFTPHSLAPFNGTTKGQPILFAVRRKVYDVSSGASFYGPDGPYANFAGRDASRGLAKQSFDDDMLAPLDGPIDPLDDLTDAEWTNLRQWEDLFQTKYIPCGDYVDAQ</sequence>
<evidence type="ECO:0000256" key="3">
    <source>
        <dbReference type="ARBA" id="ARBA00022723"/>
    </source>
</evidence>
<evidence type="ECO:0000256" key="1">
    <source>
        <dbReference type="ARBA" id="ARBA00004240"/>
    </source>
</evidence>
<protein>
    <recommendedName>
        <fullName evidence="7">Cytochrome b5 heme-binding domain-containing protein</fullName>
    </recommendedName>
</protein>
<accession>A0A0P9EJA3</accession>
<dbReference type="SMART" id="SM01117">
    <property type="entry name" value="Cyt-b5"/>
    <property type="match status" value="1"/>
</dbReference>
<dbReference type="GO" id="GO:0005783">
    <property type="term" value="C:endoplasmic reticulum"/>
    <property type="evidence" value="ECO:0007669"/>
    <property type="project" value="UniProtKB-SubCell"/>
</dbReference>
<keyword evidence="2" id="KW-0349">Heme</keyword>
<dbReference type="Pfam" id="PF00173">
    <property type="entry name" value="Cyt-b5"/>
    <property type="match status" value="1"/>
</dbReference>
<keyword evidence="5" id="KW-0408">Iron</keyword>
<comment type="similarity">
    <text evidence="6">Belongs to the cytochrome b5 family. MAPR subfamily.</text>
</comment>
<dbReference type="SUPFAM" id="SSF55856">
    <property type="entry name" value="Cytochrome b5-like heme/steroid binding domain"/>
    <property type="match status" value="1"/>
</dbReference>
<keyword evidence="9" id="KW-1185">Reference proteome</keyword>
<feature type="domain" description="Cytochrome b5 heme-binding" evidence="7">
    <location>
        <begin position="81"/>
        <end position="183"/>
    </location>
</feature>
<dbReference type="STRING" id="578459.A0A0P9EJA3"/>
<name>A0A0P9EJA3_RHOGW</name>
<dbReference type="AlphaFoldDB" id="A0A0P9EJA3"/>
<evidence type="ECO:0000256" key="2">
    <source>
        <dbReference type="ARBA" id="ARBA00022617"/>
    </source>
</evidence>
<dbReference type="GO" id="GO:0020037">
    <property type="term" value="F:heme binding"/>
    <property type="evidence" value="ECO:0007669"/>
    <property type="project" value="UniProtKB-ARBA"/>
</dbReference>
<keyword evidence="3" id="KW-0479">Metal-binding</keyword>
<proteinExistence type="inferred from homology"/>
<evidence type="ECO:0000256" key="6">
    <source>
        <dbReference type="ARBA" id="ARBA00038357"/>
    </source>
</evidence>
<evidence type="ECO:0000313" key="8">
    <source>
        <dbReference type="EMBL" id="KPV71742.1"/>
    </source>
</evidence>
<evidence type="ECO:0000256" key="5">
    <source>
        <dbReference type="ARBA" id="ARBA00023004"/>
    </source>
</evidence>
<dbReference type="GO" id="GO:0016020">
    <property type="term" value="C:membrane"/>
    <property type="evidence" value="ECO:0007669"/>
    <property type="project" value="TreeGrafter"/>
</dbReference>
<organism evidence="8 9">
    <name type="scientific">Rhodotorula graminis (strain WP1)</name>
    <dbReference type="NCBI Taxonomy" id="578459"/>
    <lineage>
        <taxon>Eukaryota</taxon>
        <taxon>Fungi</taxon>
        <taxon>Dikarya</taxon>
        <taxon>Basidiomycota</taxon>
        <taxon>Pucciniomycotina</taxon>
        <taxon>Microbotryomycetes</taxon>
        <taxon>Sporidiobolales</taxon>
        <taxon>Sporidiobolaceae</taxon>
        <taxon>Rhodotorula</taxon>
    </lineage>
</organism>
<dbReference type="RefSeq" id="XP_018267791.1">
    <property type="nucleotide sequence ID" value="XM_018414986.1"/>
</dbReference>
<dbReference type="InterPro" id="IPR001199">
    <property type="entry name" value="Cyt_B5-like_heme/steroid-bd"/>
</dbReference>
<comment type="subcellular location">
    <subcellularLocation>
        <location evidence="1">Endoplasmic reticulum</location>
    </subcellularLocation>
</comment>
<dbReference type="EMBL" id="KQ474091">
    <property type="protein sequence ID" value="KPV71742.1"/>
    <property type="molecule type" value="Genomic_DNA"/>
</dbReference>
<dbReference type="InterPro" id="IPR036400">
    <property type="entry name" value="Cyt_B5-like_heme/steroid_sf"/>
</dbReference>
<dbReference type="OMA" id="HWRPATH"/>
<dbReference type="PANTHER" id="PTHR10281">
    <property type="entry name" value="MEMBRANE-ASSOCIATED PROGESTERONE RECEPTOR COMPONENT-RELATED"/>
    <property type="match status" value="1"/>
</dbReference>
<evidence type="ECO:0000313" key="9">
    <source>
        <dbReference type="Proteomes" id="UP000053890"/>
    </source>
</evidence>
<evidence type="ECO:0000256" key="4">
    <source>
        <dbReference type="ARBA" id="ARBA00022824"/>
    </source>
</evidence>
<dbReference type="OrthoDB" id="547796at2759"/>
<dbReference type="Proteomes" id="UP000053890">
    <property type="component" value="Unassembled WGS sequence"/>
</dbReference>
<gene>
    <name evidence="8" type="ORF">RHOBADRAFT_47446</name>
</gene>
<dbReference type="InterPro" id="IPR050577">
    <property type="entry name" value="MAPR/NEUFC/NENF-like"/>
</dbReference>
<keyword evidence="4" id="KW-0256">Endoplasmic reticulum</keyword>
<dbReference type="PANTHER" id="PTHR10281:SF72">
    <property type="entry name" value="NEUDESIN"/>
    <property type="match status" value="1"/>
</dbReference>